<keyword evidence="2" id="KW-1185">Reference proteome</keyword>
<dbReference type="Proteomes" id="UP001151760">
    <property type="component" value="Unassembled WGS sequence"/>
</dbReference>
<dbReference type="EMBL" id="BQNB010017539">
    <property type="protein sequence ID" value="GJT64382.1"/>
    <property type="molecule type" value="Genomic_DNA"/>
</dbReference>
<reference evidence="1" key="1">
    <citation type="journal article" date="2022" name="Int. J. Mol. Sci.">
        <title>Draft Genome of Tanacetum Coccineum: Genomic Comparison of Closely Related Tanacetum-Family Plants.</title>
        <authorList>
            <person name="Yamashiro T."/>
            <person name="Shiraishi A."/>
            <person name="Nakayama K."/>
            <person name="Satake H."/>
        </authorList>
    </citation>
    <scope>NUCLEOTIDE SEQUENCE</scope>
</reference>
<evidence type="ECO:0000313" key="2">
    <source>
        <dbReference type="Proteomes" id="UP001151760"/>
    </source>
</evidence>
<proteinExistence type="predicted"/>
<gene>
    <name evidence="1" type="ORF">Tco_1015862</name>
</gene>
<sequence length="320" mass="35761">VVINDLTLVKPHIITAASFQKTLASEVGLTSHMLKVAKLFEEPEHSLIPSSEKVNADDNVDKSLYRASEVILPKKQVAETQHTKVTVATADATKSLEASELAEEQVIQPSAAGTKKFMHEPERIIEMGEEAEEQSLEIPTVEQLLDESFFTRRISDIQDEIMHDSEASAGIQEDSNYESMPDNDLRSVSEFRTADSDEQHGNEESLFDHIFHNDNTFAERLSLPDHMDHICEEVSSLHSKLGDMESSIIQQVLVEIKSSLPALVTIALNEQLHGFLSATLKEFLPSIIEESLQTHIPTISEQFAAKQSKLNKKVVKHLNR</sequence>
<feature type="non-terminal residue" evidence="1">
    <location>
        <position position="1"/>
    </location>
</feature>
<organism evidence="1 2">
    <name type="scientific">Tanacetum coccineum</name>
    <dbReference type="NCBI Taxonomy" id="301880"/>
    <lineage>
        <taxon>Eukaryota</taxon>
        <taxon>Viridiplantae</taxon>
        <taxon>Streptophyta</taxon>
        <taxon>Embryophyta</taxon>
        <taxon>Tracheophyta</taxon>
        <taxon>Spermatophyta</taxon>
        <taxon>Magnoliopsida</taxon>
        <taxon>eudicotyledons</taxon>
        <taxon>Gunneridae</taxon>
        <taxon>Pentapetalae</taxon>
        <taxon>asterids</taxon>
        <taxon>campanulids</taxon>
        <taxon>Asterales</taxon>
        <taxon>Asteraceae</taxon>
        <taxon>Asteroideae</taxon>
        <taxon>Anthemideae</taxon>
        <taxon>Anthemidinae</taxon>
        <taxon>Tanacetum</taxon>
    </lineage>
</organism>
<evidence type="ECO:0000313" key="1">
    <source>
        <dbReference type="EMBL" id="GJT64382.1"/>
    </source>
</evidence>
<comment type="caution">
    <text evidence="1">The sequence shown here is derived from an EMBL/GenBank/DDBJ whole genome shotgun (WGS) entry which is preliminary data.</text>
</comment>
<reference evidence="1" key="2">
    <citation type="submission" date="2022-01" db="EMBL/GenBank/DDBJ databases">
        <authorList>
            <person name="Yamashiro T."/>
            <person name="Shiraishi A."/>
            <person name="Satake H."/>
            <person name="Nakayama K."/>
        </authorList>
    </citation>
    <scope>NUCLEOTIDE SEQUENCE</scope>
</reference>
<protein>
    <submittedName>
        <fullName evidence="1">Uncharacterized protein</fullName>
    </submittedName>
</protein>
<name>A0ABQ5FM31_9ASTR</name>
<accession>A0ABQ5FM31</accession>